<dbReference type="PROSITE" id="PS01359">
    <property type="entry name" value="ZF_PHD_1"/>
    <property type="match status" value="1"/>
</dbReference>
<dbReference type="Proteomes" id="UP000790787">
    <property type="component" value="Chromosome 17"/>
</dbReference>
<dbReference type="GO" id="GO:0004402">
    <property type="term" value="F:histone acetyltransferase activity"/>
    <property type="evidence" value="ECO:0000318"/>
    <property type="project" value="GO_Central"/>
</dbReference>
<dbReference type="SUPFAM" id="SSF57903">
    <property type="entry name" value="FYVE/PHD zinc finger"/>
    <property type="match status" value="1"/>
</dbReference>
<evidence type="ECO:0000259" key="5">
    <source>
        <dbReference type="PROSITE" id="PS50016"/>
    </source>
</evidence>
<name>A0A1S3YSK4_TOBAC</name>
<evidence type="ECO:0000256" key="3">
    <source>
        <dbReference type="ARBA" id="ARBA00022833"/>
    </source>
</evidence>
<dbReference type="RefSeq" id="XP_016455204.1">
    <property type="nucleotide sequence ID" value="XM_016599718.2"/>
</dbReference>
<gene>
    <name evidence="8" type="primary">LOC107779315</name>
</gene>
<reference evidence="7" key="1">
    <citation type="journal article" date="2014" name="Nat. Commun.">
        <title>The tobacco genome sequence and its comparison with those of tomato and potato.</title>
        <authorList>
            <person name="Sierro N."/>
            <person name="Battey J.N."/>
            <person name="Ouadi S."/>
            <person name="Bakaher N."/>
            <person name="Bovet L."/>
            <person name="Willig A."/>
            <person name="Goepfert S."/>
            <person name="Peitsch M.C."/>
            <person name="Ivanov N.V."/>
        </authorList>
    </citation>
    <scope>NUCLEOTIDE SEQUENCE [LARGE SCALE GENOMIC DNA]</scope>
</reference>
<accession>A0A1S3YSK4</accession>
<dbReference type="InterPro" id="IPR047171">
    <property type="entry name" value="BAZ1A"/>
</dbReference>
<evidence type="ECO:0000256" key="2">
    <source>
        <dbReference type="ARBA" id="ARBA00022771"/>
    </source>
</evidence>
<dbReference type="GO" id="GO:0005634">
    <property type="term" value="C:nucleus"/>
    <property type="evidence" value="ECO:0000318"/>
    <property type="project" value="GO_Central"/>
</dbReference>
<evidence type="ECO:0000313" key="8">
    <source>
        <dbReference type="RefSeq" id="XP_016455204.1"/>
    </source>
</evidence>
<dbReference type="InterPro" id="IPR019786">
    <property type="entry name" value="Zinc_finger_PHD-type_CS"/>
</dbReference>
<dbReference type="PANTHER" id="PTHR46510">
    <property type="entry name" value="BROMODOMAIN ADJACENT TO ZINC FINGER DOMAIN PROTEIN 1A"/>
    <property type="match status" value="1"/>
</dbReference>
<dbReference type="InterPro" id="IPR013083">
    <property type="entry name" value="Znf_RING/FYVE/PHD"/>
</dbReference>
<organism evidence="7 8">
    <name type="scientific">Nicotiana tabacum</name>
    <name type="common">Common tobacco</name>
    <dbReference type="NCBI Taxonomy" id="4097"/>
    <lineage>
        <taxon>Eukaryota</taxon>
        <taxon>Viridiplantae</taxon>
        <taxon>Streptophyta</taxon>
        <taxon>Embryophyta</taxon>
        <taxon>Tracheophyta</taxon>
        <taxon>Spermatophyta</taxon>
        <taxon>Magnoliopsida</taxon>
        <taxon>eudicotyledons</taxon>
        <taxon>Gunneridae</taxon>
        <taxon>Pentapetalae</taxon>
        <taxon>asterids</taxon>
        <taxon>lamiids</taxon>
        <taxon>Solanales</taxon>
        <taxon>Solanaceae</taxon>
        <taxon>Nicotianoideae</taxon>
        <taxon>Nicotianeae</taxon>
        <taxon>Nicotiana</taxon>
    </lineage>
</organism>
<dbReference type="OMA" id="KDFCINT"/>
<keyword evidence="7" id="KW-1185">Reference proteome</keyword>
<dbReference type="GeneID" id="107779315"/>
<dbReference type="Pfam" id="PF00628">
    <property type="entry name" value="PHD"/>
    <property type="match status" value="1"/>
</dbReference>
<dbReference type="GO" id="GO:0008270">
    <property type="term" value="F:zinc ion binding"/>
    <property type="evidence" value="ECO:0007669"/>
    <property type="project" value="UniProtKB-KW"/>
</dbReference>
<dbReference type="GO" id="GO:0000785">
    <property type="term" value="C:chromatin"/>
    <property type="evidence" value="ECO:0000318"/>
    <property type="project" value="GO_Central"/>
</dbReference>
<dbReference type="InterPro" id="IPR001965">
    <property type="entry name" value="Znf_PHD"/>
</dbReference>
<keyword evidence="3" id="KW-0862">Zinc</keyword>
<evidence type="ECO:0000313" key="7">
    <source>
        <dbReference type="Proteomes" id="UP000790787"/>
    </source>
</evidence>
<dbReference type="AlphaFoldDB" id="A0A1S3YSK4"/>
<dbReference type="PaxDb" id="4097-A0A1S3YSK4"/>
<dbReference type="GO" id="GO:0003682">
    <property type="term" value="F:chromatin binding"/>
    <property type="evidence" value="ECO:0000318"/>
    <property type="project" value="GO_Central"/>
</dbReference>
<evidence type="ECO:0000256" key="1">
    <source>
        <dbReference type="ARBA" id="ARBA00022723"/>
    </source>
</evidence>
<keyword evidence="2 4" id="KW-0863">Zinc-finger</keyword>
<dbReference type="SMART" id="SM00249">
    <property type="entry name" value="PHD"/>
    <property type="match status" value="1"/>
</dbReference>
<dbReference type="FunFam" id="3.30.40.100:FF:000005">
    <property type="entry name" value="uncharacterized protein LOC106759733 isoform X4"/>
    <property type="match status" value="1"/>
</dbReference>
<keyword evidence="1" id="KW-0479">Metal-binding</keyword>
<evidence type="ECO:0000259" key="6">
    <source>
        <dbReference type="PROSITE" id="PS51050"/>
    </source>
</evidence>
<dbReference type="SMR" id="A0A1S3YSK4"/>
<dbReference type="Gene3D" id="3.30.40.10">
    <property type="entry name" value="Zinc/RING finger domain, C3HC4 (zinc finger)"/>
    <property type="match status" value="1"/>
</dbReference>
<reference evidence="8" key="2">
    <citation type="submission" date="2025-08" db="UniProtKB">
        <authorList>
            <consortium name="RefSeq"/>
        </authorList>
    </citation>
    <scope>IDENTIFICATION</scope>
    <source>
        <tissue evidence="8">Leaf</tissue>
    </source>
</reference>
<dbReference type="Gene3D" id="3.30.40.100">
    <property type="match status" value="1"/>
</dbReference>
<dbReference type="OrthoDB" id="787137at2759"/>
<dbReference type="GO" id="GO:0003712">
    <property type="term" value="F:transcription coregulator activity"/>
    <property type="evidence" value="ECO:0000318"/>
    <property type="project" value="GO_Central"/>
</dbReference>
<dbReference type="PROSITE" id="PS50016">
    <property type="entry name" value="ZF_PHD_2"/>
    <property type="match status" value="1"/>
</dbReference>
<feature type="domain" description="CW-type" evidence="6">
    <location>
        <begin position="417"/>
        <end position="481"/>
    </location>
</feature>
<dbReference type="InterPro" id="IPR019787">
    <property type="entry name" value="Znf_PHD-finger"/>
</dbReference>
<protein>
    <submittedName>
        <fullName evidence="8">Histone-lysine N-methyltransferase 2C isoform X1</fullName>
    </submittedName>
    <submittedName>
        <fullName evidence="8">Uncharacterized protein LOC107779315 isoform X1</fullName>
    </submittedName>
</protein>
<dbReference type="KEGG" id="nta:107779315"/>
<sequence length="519" mass="57397">MLIQNYLPGCIEASCATSFSSEITKQDSCNWVSGAESLKMSPENDERPLDGYRKFNSKDGDPCSLNSVDGSRPSTFSAMSGSSKPIVYRRKKFRRNPLTTFSIETSAEVRPSNGCPSELCSEVHLGTFKEDLVAGVAVEKVATAAPILLPAECNRGNLLSKSNSCDGRPEVEEQCSEAASRSDIHRTSDFCVNDSHSSLDFDSSSLKTDVGDASECSSSGALVPEGLDDNMPEKDICVAILRGYGLLEKVPFTELRMSAKTSGTSTDNCSLISCKACDCSDTTLKMLICDNCADAYHLSCCNPRIRKIPRDEWFCQYCLIKKRKLLEKSTCKSLSGPVETESSSNLLSEGESGPISLMLKDTSIYRTCVRIGNNFQAEVPDWTGPVIDEVDRFEPLEIRPSKYLSLHECSSNKPSWFSSIGNWLQCRQVIEGIGEYADGSICGKWRRAPLFEVQTDDWECFRTVLWDPPHADCAVPQELETEEVLKQLKYIETLKPRLAVKRRKLVQTSGASSRCFTEN</sequence>
<evidence type="ECO:0000256" key="4">
    <source>
        <dbReference type="PROSITE-ProRule" id="PRU00146"/>
    </source>
</evidence>
<dbReference type="InterPro" id="IPR011124">
    <property type="entry name" value="Znf_CW"/>
</dbReference>
<feature type="domain" description="PHD-type" evidence="5">
    <location>
        <begin position="271"/>
        <end position="321"/>
    </location>
</feature>
<proteinExistence type="predicted"/>
<dbReference type="GO" id="GO:0006357">
    <property type="term" value="P:regulation of transcription by RNA polymerase II"/>
    <property type="evidence" value="ECO:0000318"/>
    <property type="project" value="GO_Central"/>
</dbReference>
<dbReference type="InterPro" id="IPR011011">
    <property type="entry name" value="Znf_FYVE_PHD"/>
</dbReference>
<dbReference type="PROSITE" id="PS51050">
    <property type="entry name" value="ZF_CW"/>
    <property type="match status" value="1"/>
</dbReference>
<dbReference type="RefSeq" id="XP_016455204.1">
    <property type="nucleotide sequence ID" value="XM_016599718.1"/>
</dbReference>
<dbReference type="PANTHER" id="PTHR46510:SF1">
    <property type="entry name" value="BROMODOMAIN ADJACENT TO ZINC FINGER DOMAIN PROTEIN 1A"/>
    <property type="match status" value="1"/>
</dbReference>